<dbReference type="GO" id="GO:0051015">
    <property type="term" value="F:actin filament binding"/>
    <property type="evidence" value="ECO:0007669"/>
    <property type="project" value="TreeGrafter"/>
</dbReference>
<dbReference type="InterPro" id="IPR017455">
    <property type="entry name" value="Znf_FYVE-rel"/>
</dbReference>
<keyword evidence="5 10" id="KW-0067">ATP-binding</keyword>
<dbReference type="Gene3D" id="3.40.850.10">
    <property type="entry name" value="Kinesin motor domain"/>
    <property type="match status" value="1"/>
</dbReference>
<feature type="region of interest" description="Disordered" evidence="12">
    <location>
        <begin position="40"/>
        <end position="59"/>
    </location>
</feature>
<dbReference type="GO" id="GO:0005737">
    <property type="term" value="C:cytoplasm"/>
    <property type="evidence" value="ECO:0007669"/>
    <property type="project" value="TreeGrafter"/>
</dbReference>
<reference evidence="15" key="1">
    <citation type="submission" date="2022-12" db="EMBL/GenBank/DDBJ databases">
        <authorList>
            <person name="Webb A."/>
        </authorList>
    </citation>
    <scope>NUCLEOTIDE SEQUENCE</scope>
    <source>
        <strain evidence="15">Hp1</strain>
    </source>
</reference>
<evidence type="ECO:0000256" key="2">
    <source>
        <dbReference type="ARBA" id="ARBA00022741"/>
    </source>
</evidence>
<dbReference type="InterPro" id="IPR013083">
    <property type="entry name" value="Znf_RING/FYVE/PHD"/>
</dbReference>
<sequence>MDDGARVWVADPAKSPERVWLAARVLEARPTAVRVAIDSNDIDSNNNGSSNNNNNNNDQRDVRLAFDASGACVNVLPRNRAGEQDQRDLVALPHLHEASILHALRLRYARHAIYTHIGDILISINPFERLPQLYGDDVLQRYAYNDRDSRLSDVSATDASEPHLFAVARAAYVDIVQHGRSQAILISGESGAGKTEATKIIMTYFAITCGARKSQSTITTSHEAAVVAEASGLVSLPPRPTIEEQILQSNPILEAFGNARTVRNDNSSRFGKFIELRFRDERRRLAGARIRTYLLEKIRVIKQATNERNFHIFYELLSADRSCVSEEQRQALAITGGPQNFRLLNQSRCSKRRDGVKDAVQFRATQRAMRQLGMSECEVHGVLEIVAAVLHMGNVDFEQVPHRREDNVFADEARILTSTVGECNHFTKAAELLGVSTEALDHALTKRQLHVSNETLVVGVDVAYARNTRNAVTMECYRLLFEWLVARVNNKLQQQPWGASQDDDEDDAKSVDFIGLLDIFGFEDMAENSFEQLCINYANEALQHQFNQYVFEEEQRLYRDEGICWSFVDFPNNRACLELYERRPIGIFSLTDQECVFPQGTDRALVAKYYQEFEKKTQHPHFRPAPLIQRSTQFVVAHYAGCVTYTIDGFLAKNKDSLGESAAQLLAGSSNPLIQALAAGSVDENGARVDAEVEGAGGRARRRAKSAIAAVSVGTQFKIQLNELLATVRATTPRYVRCIKPNDSHVGSLFQSTRVVEQLRSGGVLEAVRVARAGFPVRLSHEQFLGRYRRVLLSLCESGDSVAGTKRCSRSGMDLCLHQLIQVLADGTMEDEDGGDEKKRQARLGVSLGKTRVFFRRKPYEKLENLRVSVRQEASLVIQKHVRGFVARRSYRHLRQVTIEIQARVRGQRACRYVCWLREMQRARVLQARMRQLCARSRFLRARAGVLAVQCRFRCRRATRVVEALRQARAVTLISTAWRRSSAQRKYRKLCSAVLALQCATRCRTAKRALKALREESRNVAKLKQDNAQLKDELAELRRQVQVMVAQSAAIECQQPSLFSSKVDIVSACDIPQKAVMLSLDDGSPEDDSDQRGCRNVLEPEVATDLPSMENGGNPNVASGRDVGCTVDSLDSGRTSKPQTPKLRRVRRSSLPPILASADEDAEVEDITPPMSPCAPRSRDRRHSLDLWRLQELKVQNEACQLREEIREVAAVQPSPERQHQQEIALQKLVAAQIKRETMRLQLQAPELALKVESICTETSVSYNYSQQRRSCTVDNPLGIATPLTSYGQRGSSRWNIATPRSTAHATSGCMPAYFGSPSYAGSSYADDRSVDGEDDVYGRDRHYPTLRRAASAGMYRSRSSSNASTCYTSSLAVSSGVAVPRFAKAPTCYECDCTFNLLARRHHCRQCGHSFCYEHSTRQLALPHLGYTAAQRVCDTCFEAHIQTMTSYKLPSLVRRPTDALSTSSFASSPRNLGSGDSCCSLESPVEDAARVAPLQTRRSPFVAVAT</sequence>
<dbReference type="GO" id="GO:0008270">
    <property type="term" value="F:zinc ion binding"/>
    <property type="evidence" value="ECO:0007669"/>
    <property type="project" value="UniProtKB-KW"/>
</dbReference>
<evidence type="ECO:0000256" key="9">
    <source>
        <dbReference type="PROSITE-ProRule" id="PRU00091"/>
    </source>
</evidence>
<dbReference type="PRINTS" id="PR00193">
    <property type="entry name" value="MYOSINHEAVY"/>
</dbReference>
<keyword evidence="6 10" id="KW-0518">Myosin</keyword>
<dbReference type="GO" id="GO:0007015">
    <property type="term" value="P:actin filament organization"/>
    <property type="evidence" value="ECO:0007669"/>
    <property type="project" value="TreeGrafter"/>
</dbReference>
<keyword evidence="3 9" id="KW-0863">Zinc-finger</keyword>
<evidence type="ECO:0000256" key="4">
    <source>
        <dbReference type="ARBA" id="ARBA00022833"/>
    </source>
</evidence>
<comment type="caution">
    <text evidence="15">The sequence shown here is derived from an EMBL/GenBank/DDBJ whole genome shotgun (WGS) entry which is preliminary data.</text>
</comment>
<dbReference type="Gene3D" id="1.20.5.190">
    <property type="match status" value="1"/>
</dbReference>
<dbReference type="Gene3D" id="1.20.120.720">
    <property type="entry name" value="Myosin VI head, motor domain, U50 subdomain"/>
    <property type="match status" value="1"/>
</dbReference>
<dbReference type="PROSITE" id="PS50178">
    <property type="entry name" value="ZF_FYVE"/>
    <property type="match status" value="1"/>
</dbReference>
<dbReference type="GO" id="GO:0016459">
    <property type="term" value="C:myosin complex"/>
    <property type="evidence" value="ECO:0007669"/>
    <property type="project" value="UniProtKB-KW"/>
</dbReference>
<feature type="domain" description="Myosin motor" evidence="14">
    <location>
        <begin position="84"/>
        <end position="868"/>
    </location>
</feature>
<proteinExistence type="inferred from homology"/>
<keyword evidence="11" id="KW-0175">Coiled coil</keyword>
<dbReference type="GO" id="GO:0005524">
    <property type="term" value="F:ATP binding"/>
    <property type="evidence" value="ECO:0007669"/>
    <property type="project" value="UniProtKB-UniRule"/>
</dbReference>
<evidence type="ECO:0000256" key="10">
    <source>
        <dbReference type="PROSITE-ProRule" id="PRU00782"/>
    </source>
</evidence>
<dbReference type="GO" id="GO:0016020">
    <property type="term" value="C:membrane"/>
    <property type="evidence" value="ECO:0007669"/>
    <property type="project" value="TreeGrafter"/>
</dbReference>
<feature type="compositionally biased region" description="Low complexity" evidence="12">
    <location>
        <begin position="40"/>
        <end position="57"/>
    </location>
</feature>
<dbReference type="Gene3D" id="3.30.40.10">
    <property type="entry name" value="Zinc/RING finger domain, C3HC4 (zinc finger)"/>
    <property type="match status" value="1"/>
</dbReference>
<dbReference type="InterPro" id="IPR001609">
    <property type="entry name" value="Myosin_head_motor_dom-like"/>
</dbReference>
<keyword evidence="4" id="KW-0862">Zinc</keyword>
<dbReference type="FunFam" id="1.10.10.820:FF:000001">
    <property type="entry name" value="Myosin heavy chain"/>
    <property type="match status" value="1"/>
</dbReference>
<dbReference type="Pfam" id="PF01363">
    <property type="entry name" value="FYVE"/>
    <property type="match status" value="1"/>
</dbReference>
<evidence type="ECO:0000256" key="8">
    <source>
        <dbReference type="ARBA" id="ARBA00023203"/>
    </source>
</evidence>
<protein>
    <recommendedName>
        <fullName evidence="17">Myosin motor domain-containing protein</fullName>
    </recommendedName>
</protein>
<evidence type="ECO:0000313" key="16">
    <source>
        <dbReference type="Proteomes" id="UP001162031"/>
    </source>
</evidence>
<name>A0AAV0UEV6_HYABA</name>
<evidence type="ECO:0000313" key="15">
    <source>
        <dbReference type="EMBL" id="CAI5733404.1"/>
    </source>
</evidence>
<evidence type="ECO:0000256" key="6">
    <source>
        <dbReference type="ARBA" id="ARBA00023123"/>
    </source>
</evidence>
<evidence type="ECO:0000259" key="13">
    <source>
        <dbReference type="PROSITE" id="PS50178"/>
    </source>
</evidence>
<keyword evidence="1" id="KW-0479">Metal-binding</keyword>
<dbReference type="PANTHER" id="PTHR13140">
    <property type="entry name" value="MYOSIN"/>
    <property type="match status" value="1"/>
</dbReference>
<dbReference type="Pfam" id="PF00063">
    <property type="entry name" value="Myosin_head"/>
    <property type="match status" value="1"/>
</dbReference>
<feature type="region of interest" description="Disordered" evidence="12">
    <location>
        <begin position="1160"/>
        <end position="1179"/>
    </location>
</feature>
<dbReference type="PROSITE" id="PS50096">
    <property type="entry name" value="IQ"/>
    <property type="match status" value="1"/>
</dbReference>
<accession>A0AAV0UEV6</accession>
<evidence type="ECO:0000256" key="7">
    <source>
        <dbReference type="ARBA" id="ARBA00023175"/>
    </source>
</evidence>
<dbReference type="EMBL" id="CANTFL010001198">
    <property type="protein sequence ID" value="CAI5733404.1"/>
    <property type="molecule type" value="Genomic_DNA"/>
</dbReference>
<feature type="region of interest" description="Actin-binding" evidence="10">
    <location>
        <begin position="721"/>
        <end position="743"/>
    </location>
</feature>
<dbReference type="CDD" id="cd15760">
    <property type="entry name" value="FYVE_scVPS27p_like"/>
    <property type="match status" value="1"/>
</dbReference>
<dbReference type="SMART" id="SM00015">
    <property type="entry name" value="IQ"/>
    <property type="match status" value="4"/>
</dbReference>
<dbReference type="SUPFAM" id="SSF57903">
    <property type="entry name" value="FYVE/PHD zinc finger"/>
    <property type="match status" value="1"/>
</dbReference>
<evidence type="ECO:0008006" key="17">
    <source>
        <dbReference type="Google" id="ProtNLM"/>
    </source>
</evidence>
<feature type="domain" description="FYVE-type" evidence="13">
    <location>
        <begin position="1383"/>
        <end position="1443"/>
    </location>
</feature>
<keyword evidence="7 10" id="KW-0505">Motor protein</keyword>
<dbReference type="InterPro" id="IPR027417">
    <property type="entry name" value="P-loop_NTPase"/>
</dbReference>
<evidence type="ECO:0000256" key="12">
    <source>
        <dbReference type="SAM" id="MobiDB-lite"/>
    </source>
</evidence>
<gene>
    <name evidence="15" type="ORF">HBR001_LOCUS5830</name>
</gene>
<dbReference type="InterPro" id="IPR000306">
    <property type="entry name" value="Znf_FYVE"/>
</dbReference>
<evidence type="ECO:0000256" key="11">
    <source>
        <dbReference type="SAM" id="Coils"/>
    </source>
</evidence>
<evidence type="ECO:0000259" key="14">
    <source>
        <dbReference type="PROSITE" id="PS51456"/>
    </source>
</evidence>
<evidence type="ECO:0000256" key="3">
    <source>
        <dbReference type="ARBA" id="ARBA00022771"/>
    </source>
</evidence>
<dbReference type="SUPFAM" id="SSF52540">
    <property type="entry name" value="P-loop containing nucleoside triphosphate hydrolases"/>
    <property type="match status" value="1"/>
</dbReference>
<dbReference type="Gene3D" id="1.10.10.820">
    <property type="match status" value="1"/>
</dbReference>
<dbReference type="SMART" id="SM00242">
    <property type="entry name" value="MYSc"/>
    <property type="match status" value="1"/>
</dbReference>
<comment type="similarity">
    <text evidence="10">Belongs to the TRAFAC class myosin-kinesin ATPase superfamily. Myosin family.</text>
</comment>
<dbReference type="GO" id="GO:0000146">
    <property type="term" value="F:microfilament motor activity"/>
    <property type="evidence" value="ECO:0007669"/>
    <property type="project" value="TreeGrafter"/>
</dbReference>
<dbReference type="Proteomes" id="UP001162031">
    <property type="component" value="Unassembled WGS sequence"/>
</dbReference>
<dbReference type="Gene3D" id="6.20.240.20">
    <property type="match status" value="1"/>
</dbReference>
<feature type="region of interest" description="Disordered" evidence="12">
    <location>
        <begin position="1105"/>
        <end position="1147"/>
    </location>
</feature>
<dbReference type="InterPro" id="IPR000048">
    <property type="entry name" value="IQ_motif_EF-hand-BS"/>
</dbReference>
<dbReference type="PROSITE" id="PS51456">
    <property type="entry name" value="MYOSIN_MOTOR"/>
    <property type="match status" value="1"/>
</dbReference>
<organism evidence="15 16">
    <name type="scientific">Hyaloperonospora brassicae</name>
    <name type="common">Brassica downy mildew</name>
    <name type="synonym">Peronospora brassicae</name>
    <dbReference type="NCBI Taxonomy" id="162125"/>
    <lineage>
        <taxon>Eukaryota</taxon>
        <taxon>Sar</taxon>
        <taxon>Stramenopiles</taxon>
        <taxon>Oomycota</taxon>
        <taxon>Peronosporomycetes</taxon>
        <taxon>Peronosporales</taxon>
        <taxon>Peronosporaceae</taxon>
        <taxon>Hyaloperonospora</taxon>
    </lineage>
</organism>
<feature type="coiled-coil region" evidence="11">
    <location>
        <begin position="1006"/>
        <end position="1047"/>
    </location>
</feature>
<dbReference type="Gene3D" id="1.20.58.530">
    <property type="match status" value="1"/>
</dbReference>
<keyword evidence="8 10" id="KW-0009">Actin-binding</keyword>
<dbReference type="InterPro" id="IPR011011">
    <property type="entry name" value="Znf_FYVE_PHD"/>
</dbReference>
<keyword evidence="2 10" id="KW-0547">Nucleotide-binding</keyword>
<evidence type="ECO:0000256" key="5">
    <source>
        <dbReference type="ARBA" id="ARBA00022840"/>
    </source>
</evidence>
<dbReference type="SMART" id="SM00064">
    <property type="entry name" value="FYVE"/>
    <property type="match status" value="1"/>
</dbReference>
<evidence type="ECO:0000256" key="1">
    <source>
        <dbReference type="ARBA" id="ARBA00022723"/>
    </source>
</evidence>
<feature type="binding site" evidence="10">
    <location>
        <begin position="188"/>
        <end position="195"/>
    </location>
    <ligand>
        <name>ATP</name>
        <dbReference type="ChEBI" id="CHEBI:30616"/>
    </ligand>
</feature>
<keyword evidence="16" id="KW-1185">Reference proteome</keyword>
<dbReference type="PANTHER" id="PTHR13140:SF845">
    <property type="entry name" value="MYOSIN-LIKE PROTEIN"/>
    <property type="match status" value="1"/>
</dbReference>
<dbReference type="InterPro" id="IPR036961">
    <property type="entry name" value="Kinesin_motor_dom_sf"/>
</dbReference>